<feature type="signal peptide" evidence="1">
    <location>
        <begin position="1"/>
        <end position="18"/>
    </location>
</feature>
<evidence type="ECO:0000256" key="1">
    <source>
        <dbReference type="SAM" id="SignalP"/>
    </source>
</evidence>
<name>A0ABQ9V2R7_SAGOE</name>
<reference evidence="2 3" key="1">
    <citation type="submission" date="2023-05" db="EMBL/GenBank/DDBJ databases">
        <title>B98-5 Cell Line De Novo Hybrid Assembly: An Optical Mapping Approach.</title>
        <authorList>
            <person name="Kananen K."/>
            <person name="Auerbach J.A."/>
            <person name="Kautto E."/>
            <person name="Blachly J.S."/>
        </authorList>
    </citation>
    <scope>NUCLEOTIDE SEQUENCE [LARGE SCALE GENOMIC DNA]</scope>
    <source>
        <strain evidence="2">B95-8</strain>
        <tissue evidence="2">Cell line</tissue>
    </source>
</reference>
<dbReference type="Proteomes" id="UP001266305">
    <property type="component" value="Unassembled WGS sequence"/>
</dbReference>
<accession>A0ABQ9V2R7</accession>
<dbReference type="EMBL" id="JASSZA010000008">
    <property type="protein sequence ID" value="KAK2103663.1"/>
    <property type="molecule type" value="Genomic_DNA"/>
</dbReference>
<proteinExistence type="predicted"/>
<sequence>MLLVIMWRLQLNLRVCGSAERPRHTAEHRKRKAEPIIYGGDKLVSLSRKKVEISVVKAELLPSGTSLADQLGGTEGADEAEAEYIPHSLLVGTSGACRSFG</sequence>
<evidence type="ECO:0000313" key="2">
    <source>
        <dbReference type="EMBL" id="KAK2103663.1"/>
    </source>
</evidence>
<evidence type="ECO:0000313" key="3">
    <source>
        <dbReference type="Proteomes" id="UP001266305"/>
    </source>
</evidence>
<feature type="chain" id="PRO_5045986366" evidence="1">
    <location>
        <begin position="19"/>
        <end position="101"/>
    </location>
</feature>
<organism evidence="2 3">
    <name type="scientific">Saguinus oedipus</name>
    <name type="common">Cotton-top tamarin</name>
    <name type="synonym">Oedipomidas oedipus</name>
    <dbReference type="NCBI Taxonomy" id="9490"/>
    <lineage>
        <taxon>Eukaryota</taxon>
        <taxon>Metazoa</taxon>
        <taxon>Chordata</taxon>
        <taxon>Craniata</taxon>
        <taxon>Vertebrata</taxon>
        <taxon>Euteleostomi</taxon>
        <taxon>Mammalia</taxon>
        <taxon>Eutheria</taxon>
        <taxon>Euarchontoglires</taxon>
        <taxon>Primates</taxon>
        <taxon>Haplorrhini</taxon>
        <taxon>Platyrrhini</taxon>
        <taxon>Cebidae</taxon>
        <taxon>Callitrichinae</taxon>
        <taxon>Saguinus</taxon>
    </lineage>
</organism>
<comment type="caution">
    <text evidence="2">The sequence shown here is derived from an EMBL/GenBank/DDBJ whole genome shotgun (WGS) entry which is preliminary data.</text>
</comment>
<protein>
    <submittedName>
        <fullName evidence="2">Uncharacterized protein</fullName>
    </submittedName>
</protein>
<keyword evidence="1" id="KW-0732">Signal</keyword>
<keyword evidence="3" id="KW-1185">Reference proteome</keyword>
<gene>
    <name evidence="2" type="ORF">P7K49_017519</name>
</gene>